<reference evidence="2" key="2">
    <citation type="journal article" date="2021" name="PeerJ">
        <title>Extensive microbial diversity within the chicken gut microbiome revealed by metagenomics and culture.</title>
        <authorList>
            <person name="Gilroy R."/>
            <person name="Ravi A."/>
            <person name="Getino M."/>
            <person name="Pursley I."/>
            <person name="Horton D.L."/>
            <person name="Alikhan N.F."/>
            <person name="Baker D."/>
            <person name="Gharbi K."/>
            <person name="Hall N."/>
            <person name="Watson M."/>
            <person name="Adriaenssens E.M."/>
            <person name="Foster-Nyarko E."/>
            <person name="Jarju S."/>
            <person name="Secka A."/>
            <person name="Antonio M."/>
            <person name="Oren A."/>
            <person name="Chaudhuri R.R."/>
            <person name="La Ragione R."/>
            <person name="Hildebrand F."/>
            <person name="Pallen M.J."/>
        </authorList>
    </citation>
    <scope>NUCLEOTIDE SEQUENCE</scope>
    <source>
        <strain evidence="2">ChiSxjej1B13-7958</strain>
    </source>
</reference>
<dbReference type="Proteomes" id="UP000824242">
    <property type="component" value="Unassembled WGS sequence"/>
</dbReference>
<proteinExistence type="predicted"/>
<dbReference type="AlphaFoldDB" id="A0A9D1AMB0"/>
<organism evidence="2 3">
    <name type="scientific">Candidatus Caccousia avicola</name>
    <dbReference type="NCBI Taxonomy" id="2840721"/>
    <lineage>
        <taxon>Bacteria</taxon>
        <taxon>Bacillati</taxon>
        <taxon>Bacillota</taxon>
        <taxon>Clostridia</taxon>
        <taxon>Eubacteriales</taxon>
        <taxon>Oscillospiraceae</taxon>
        <taxon>Oscillospiraceae incertae sedis</taxon>
        <taxon>Candidatus Caccousia</taxon>
    </lineage>
</organism>
<accession>A0A9D1AMB0</accession>
<feature type="compositionally biased region" description="Low complexity" evidence="1">
    <location>
        <begin position="69"/>
        <end position="103"/>
    </location>
</feature>
<name>A0A9D1AMB0_9FIRM</name>
<dbReference type="Pfam" id="PF07454">
    <property type="entry name" value="SpoIIP"/>
    <property type="match status" value="1"/>
</dbReference>
<evidence type="ECO:0000313" key="2">
    <source>
        <dbReference type="EMBL" id="HIR46075.1"/>
    </source>
</evidence>
<protein>
    <submittedName>
        <fullName evidence="2">Stage II sporulation protein P</fullName>
    </submittedName>
</protein>
<gene>
    <name evidence="2" type="ORF">IAB89_00215</name>
</gene>
<dbReference type="NCBIfam" id="TIGR02867">
    <property type="entry name" value="spore_II_P"/>
    <property type="match status" value="1"/>
</dbReference>
<sequence length="378" mass="40250">MGKREEKGGKLFCAAALCAVLGAAGMLCLFETLPALDEGGFSVAAAGFILPDGALAAVREGELFWETDSSAPDAGSSSPAPASSALSDSSSSPLSSASSAQSEAEQMQEAVAAGLFPENGPVETVLENGINETTISNTGIQYGNVWVKNTNKYHDIDIAAELEKQPDVSLKRDGSVEILLYHTHTTEAFQGETRTQDNSRNVVAVGEKVAAELEAAGFGVVHDTTCHDYPSYNGSYDRSGETIQRNLEQYPGIQVAIDIHRDALGTSDARTKPTVMVNGRKAAQIMIVSGCDDDGTIGFPDWEYNLRLAVRCQQAVSDLYPSLARPLSFCPKKYNEHMTHGSILVEFGTDASTLDEVLYSGELFGKALVQTLLGLVEP</sequence>
<evidence type="ECO:0000256" key="1">
    <source>
        <dbReference type="SAM" id="MobiDB-lite"/>
    </source>
</evidence>
<dbReference type="InterPro" id="IPR010897">
    <property type="entry name" value="Spore_II_P"/>
</dbReference>
<dbReference type="EMBL" id="DVGZ01000002">
    <property type="protein sequence ID" value="HIR46075.1"/>
    <property type="molecule type" value="Genomic_DNA"/>
</dbReference>
<comment type="caution">
    <text evidence="2">The sequence shown here is derived from an EMBL/GenBank/DDBJ whole genome shotgun (WGS) entry which is preliminary data.</text>
</comment>
<feature type="region of interest" description="Disordered" evidence="1">
    <location>
        <begin position="67"/>
        <end position="103"/>
    </location>
</feature>
<reference evidence="2" key="1">
    <citation type="submission" date="2020-10" db="EMBL/GenBank/DDBJ databases">
        <authorList>
            <person name="Gilroy R."/>
        </authorList>
    </citation>
    <scope>NUCLEOTIDE SEQUENCE</scope>
    <source>
        <strain evidence="2">ChiSxjej1B13-7958</strain>
    </source>
</reference>
<evidence type="ECO:0000313" key="3">
    <source>
        <dbReference type="Proteomes" id="UP000824242"/>
    </source>
</evidence>